<evidence type="ECO:0000259" key="6">
    <source>
        <dbReference type="Pfam" id="PF01593"/>
    </source>
</evidence>
<keyword evidence="2 4" id="KW-0125">Carotenoid biosynthesis</keyword>
<dbReference type="EMBL" id="BAABBA010000005">
    <property type="protein sequence ID" value="GAA4286988.1"/>
    <property type="molecule type" value="Genomic_DNA"/>
</dbReference>
<comment type="similarity">
    <text evidence="4">Belongs to the carotenoid/retinoid oxidoreductase family.</text>
</comment>
<evidence type="ECO:0000313" key="8">
    <source>
        <dbReference type="Proteomes" id="UP001499841"/>
    </source>
</evidence>
<evidence type="ECO:0000256" key="4">
    <source>
        <dbReference type="RuleBase" id="RU362075"/>
    </source>
</evidence>
<comment type="pathway">
    <text evidence="1 4">Carotenoid biosynthesis.</text>
</comment>
<keyword evidence="8" id="KW-1185">Reference proteome</keyword>
<dbReference type="SUPFAM" id="SSF51905">
    <property type="entry name" value="FAD/NAD(P)-binding domain"/>
    <property type="match status" value="1"/>
</dbReference>
<reference evidence="8" key="1">
    <citation type="journal article" date="2019" name="Int. J. Syst. Evol. Microbiol.">
        <title>The Global Catalogue of Microorganisms (GCM) 10K type strain sequencing project: providing services to taxonomists for standard genome sequencing and annotation.</title>
        <authorList>
            <consortium name="The Broad Institute Genomics Platform"/>
            <consortium name="The Broad Institute Genome Sequencing Center for Infectious Disease"/>
            <person name="Wu L."/>
            <person name="Ma J."/>
        </authorList>
    </citation>
    <scope>NUCLEOTIDE SEQUENCE [LARGE SCALE GENOMIC DNA]</scope>
    <source>
        <strain evidence="8">JCM 17459</strain>
    </source>
</reference>
<comment type="caution">
    <text evidence="7">The sequence shown here is derived from an EMBL/GenBank/DDBJ whole genome shotgun (WGS) entry which is preliminary data.</text>
</comment>
<dbReference type="InterPro" id="IPR036188">
    <property type="entry name" value="FAD/NAD-bd_sf"/>
</dbReference>
<dbReference type="NCBIfam" id="TIGR02734">
    <property type="entry name" value="crtI_fam"/>
    <property type="match status" value="1"/>
</dbReference>
<organism evidence="7 8">
    <name type="scientific">Georgenia daeguensis</name>
    <dbReference type="NCBI Taxonomy" id="908355"/>
    <lineage>
        <taxon>Bacteria</taxon>
        <taxon>Bacillati</taxon>
        <taxon>Actinomycetota</taxon>
        <taxon>Actinomycetes</taxon>
        <taxon>Micrococcales</taxon>
        <taxon>Bogoriellaceae</taxon>
        <taxon>Georgenia</taxon>
    </lineage>
</organism>
<evidence type="ECO:0000256" key="5">
    <source>
        <dbReference type="SAM" id="MobiDB-lite"/>
    </source>
</evidence>
<evidence type="ECO:0000256" key="3">
    <source>
        <dbReference type="ARBA" id="ARBA00023002"/>
    </source>
</evidence>
<name>A0ABP8ESS6_9MICO</name>
<sequence>MRQAAGTPVPAEAGSRDRAAARDRPAASRDRAPGGGSRGGRRRSAVVVGGGMAGLASAALLARDGYDVELLEQRDALGGRAGSWERDGFRFDTGPSWYLMPEVFDHFFSLLGTSAAEQLDLARLDPGYRVFFEDHAEPVDVRADLDANVAMFESLEPGAGERLRAYLASAREAYDLAVRRFLYSSFESLTTLARPDVLGRSRRLVELLLRPLGSHVARSFADPRLRQILGYPAVFLGSSPDRAPSMYHLMSHLDLADGVLYPQGGFTTLIEAVARLAEREGAVLRTGATVTAVTTAELPARRRRGPRRAAARGARARVTGVRWRDASGAEHLSEADVVVGAADLHHLETELLPPALQTYPQRYWDRRDPGPGAVLVYLGVRGELPELAHHSLFFTADWEKNFAAIFGAETRVPDPASAYVCTPSRTNPSVAPPGHENVFVLVPVPADPGLGRGGVDGAGDPTVERVADAAIGQLAAWAGVPDLRERIVVRRTVGPGDFAADLNAWSGGALGPAHTLRQSAFLRGRNASRRVAGLYYAGSSTIPGVGLPMCLISAEIMLKRLRGDRTTEPMAVPL</sequence>
<dbReference type="PANTHER" id="PTHR43734:SF1">
    <property type="entry name" value="PHYTOENE DESATURASE"/>
    <property type="match status" value="1"/>
</dbReference>
<dbReference type="Gene3D" id="3.50.50.60">
    <property type="entry name" value="FAD/NAD(P)-binding domain"/>
    <property type="match status" value="2"/>
</dbReference>
<protein>
    <submittedName>
        <fullName evidence="7">Phytoene desaturase family protein</fullName>
    </submittedName>
</protein>
<dbReference type="PANTHER" id="PTHR43734">
    <property type="entry name" value="PHYTOENE DESATURASE"/>
    <property type="match status" value="1"/>
</dbReference>
<feature type="domain" description="Amine oxidase" evidence="6">
    <location>
        <begin position="52"/>
        <end position="554"/>
    </location>
</feature>
<accession>A0ABP8ESS6</accession>
<feature type="region of interest" description="Disordered" evidence="5">
    <location>
        <begin position="1"/>
        <end position="43"/>
    </location>
</feature>
<evidence type="ECO:0000313" key="7">
    <source>
        <dbReference type="EMBL" id="GAA4286988.1"/>
    </source>
</evidence>
<feature type="compositionally biased region" description="Basic and acidic residues" evidence="5">
    <location>
        <begin position="14"/>
        <end position="32"/>
    </location>
</feature>
<dbReference type="InterPro" id="IPR002937">
    <property type="entry name" value="Amino_oxidase"/>
</dbReference>
<dbReference type="Proteomes" id="UP001499841">
    <property type="component" value="Unassembled WGS sequence"/>
</dbReference>
<proteinExistence type="inferred from homology"/>
<keyword evidence="3 4" id="KW-0560">Oxidoreductase</keyword>
<dbReference type="InterPro" id="IPR014105">
    <property type="entry name" value="Carotenoid/retinoid_OxRdtase"/>
</dbReference>
<dbReference type="Pfam" id="PF01593">
    <property type="entry name" value="Amino_oxidase"/>
    <property type="match status" value="1"/>
</dbReference>
<evidence type="ECO:0000256" key="2">
    <source>
        <dbReference type="ARBA" id="ARBA00022746"/>
    </source>
</evidence>
<gene>
    <name evidence="7" type="primary">crtI</name>
    <name evidence="7" type="ORF">GCM10022262_13470</name>
</gene>
<evidence type="ECO:0000256" key="1">
    <source>
        <dbReference type="ARBA" id="ARBA00004829"/>
    </source>
</evidence>